<gene>
    <name evidence="2" type="ORF">AKJ51_03510</name>
</gene>
<dbReference type="InterPro" id="IPR029063">
    <property type="entry name" value="SAM-dependent_MTases_sf"/>
</dbReference>
<evidence type="ECO:0000313" key="3">
    <source>
        <dbReference type="Proteomes" id="UP000070263"/>
    </source>
</evidence>
<dbReference type="Gene3D" id="3.40.50.150">
    <property type="entry name" value="Vaccinia Virus protein VP39"/>
    <property type="match status" value="1"/>
</dbReference>
<dbReference type="PROSITE" id="PS00092">
    <property type="entry name" value="N6_MTASE"/>
    <property type="match status" value="1"/>
</dbReference>
<proteinExistence type="predicted"/>
<dbReference type="GO" id="GO:0003676">
    <property type="term" value="F:nucleic acid binding"/>
    <property type="evidence" value="ECO:0007669"/>
    <property type="project" value="InterPro"/>
</dbReference>
<organism evidence="2 3">
    <name type="scientific">candidate division MSBL1 archaeon SCGC-AAA382A20</name>
    <dbReference type="NCBI Taxonomy" id="1698280"/>
    <lineage>
        <taxon>Archaea</taxon>
        <taxon>Methanobacteriati</taxon>
        <taxon>Methanobacteriota</taxon>
        <taxon>candidate division MSBL1</taxon>
    </lineage>
</organism>
<evidence type="ECO:0000259" key="1">
    <source>
        <dbReference type="Pfam" id="PF06634"/>
    </source>
</evidence>
<reference evidence="2 3" key="1">
    <citation type="journal article" date="2016" name="Sci. Rep.">
        <title>Metabolic traits of an uncultured archaeal lineage -MSBL1- from brine pools of the Red Sea.</title>
        <authorList>
            <person name="Mwirichia R."/>
            <person name="Alam I."/>
            <person name="Rashid M."/>
            <person name="Vinu M."/>
            <person name="Ba-Alawi W."/>
            <person name="Anthony Kamau A."/>
            <person name="Kamanda Ngugi D."/>
            <person name="Goker M."/>
            <person name="Klenk H.P."/>
            <person name="Bajic V."/>
            <person name="Stingl U."/>
        </authorList>
    </citation>
    <scope>NUCLEOTIDE SEQUENCE [LARGE SCALE GENOMIC DNA]</scope>
    <source>
        <strain evidence="2">SCGC-AAA382A20</strain>
    </source>
</reference>
<dbReference type="InterPro" id="IPR002052">
    <property type="entry name" value="DNA_methylase_N6_adenine_CS"/>
</dbReference>
<keyword evidence="3" id="KW-1185">Reference proteome</keyword>
<comment type="caution">
    <text evidence="2">The sequence shown here is derived from an EMBL/GenBank/DDBJ whole genome shotgun (WGS) entry which is preliminary data.</text>
</comment>
<name>A0A133VJB6_9EURY</name>
<accession>A0A133VJB6</accession>
<dbReference type="InterPro" id="IPR009537">
    <property type="entry name" value="DUF1156"/>
</dbReference>
<dbReference type="Proteomes" id="UP000070263">
    <property type="component" value="Unassembled WGS sequence"/>
</dbReference>
<dbReference type="GO" id="GO:0008168">
    <property type="term" value="F:methyltransferase activity"/>
    <property type="evidence" value="ECO:0007669"/>
    <property type="project" value="InterPro"/>
</dbReference>
<dbReference type="PATRIC" id="fig|1698280.3.peg.759"/>
<sequence length="912" mass="105030">MSNQNRDKRLIEVDMPLEKISEESRREKNIRHGNPSTIHIWWARRPLSISRTSAYASLIKDPETEEERQNEIEFVKKLSTWEATTDSNTLSTARQKIRKNFDGRAPRILDPFSGGGALPLEAQRIGSKAHALELNPVAHILDKSVMKFPYEASQKYNDTERKREELMVDRRDEKNKLANDVEKWADWVLKEAKKEIGDLYTDDVIGYIWARTLPCQNPDCDMDIPLIRQFWLNSRDNSRKAIYTINADKNGNIEIEIHHEDEFEVFTEDNKKKVHVHDTDEVVVPSEGTVQRGSVSCPACNNSFKSKRTRELSRNKGFGRKLMVIVEKGENKGKSYRVPKERDTELFESAEEKLNQIEDELIPDESLPPEGSLGIRVNLYEYDNWGQLFNARQKLALATFCKKVNETYDEISKKEDEEYAKAVCTYLGLAIDKMADYNSKITSWLHHRESVRNTFTRGALPIRWDYVETNPFSGATGDWTSALDWITRVIETCSYVTGEPETRLGDATRLPYPDNHFDAVLTDPPYYNNMPYASTSDYFYVWLKRSIGDLYPDVFSTPLTPKNKEIIQDKSRHKSKADAKEFFEQQLTKAFKEINRVLKDDGICTIVFAHKSTTAWAQMIRSLLSSGLVATATWPIHTEMHNRPRGLESAALASSVYFVCRKRGGSEIGYHSDVQEELKETVHKKLDYFWNQGTRGADLLVSAIGPAVEVFGKYEKVKRLSGEEVKVDELLEDTQRIVSDYALGKVLEGDIGLGDIDAETRFYLLFRWAFANQKEDYDEIRKLAQVNDANTDRLEETDILKVTRGDARIQPPQKRDFDEPEKVPEKNSLSLIEKIQRAAILWEEGRRSKLKSFVKNYCMEEEFWRTAQAIAECLPEEGSRNKKEKRMLHGLLNYGGQTEFDVETGQLSLDKF</sequence>
<dbReference type="GO" id="GO:0032259">
    <property type="term" value="P:methylation"/>
    <property type="evidence" value="ECO:0007669"/>
    <property type="project" value="InterPro"/>
</dbReference>
<dbReference type="EMBL" id="LHYE01000041">
    <property type="protein sequence ID" value="KXB06558.1"/>
    <property type="molecule type" value="Genomic_DNA"/>
</dbReference>
<dbReference type="Pfam" id="PF06634">
    <property type="entry name" value="DUF1156"/>
    <property type="match status" value="1"/>
</dbReference>
<dbReference type="AlphaFoldDB" id="A0A133VJB6"/>
<evidence type="ECO:0000313" key="2">
    <source>
        <dbReference type="EMBL" id="KXB06558.1"/>
    </source>
</evidence>
<feature type="domain" description="DUF1156" evidence="1">
    <location>
        <begin position="15"/>
        <end position="70"/>
    </location>
</feature>
<protein>
    <recommendedName>
        <fullName evidence="1">DUF1156 domain-containing protein</fullName>
    </recommendedName>
</protein>
<dbReference type="SUPFAM" id="SSF53335">
    <property type="entry name" value="S-adenosyl-L-methionine-dependent methyltransferases"/>
    <property type="match status" value="2"/>
</dbReference>